<keyword evidence="3" id="KW-1185">Reference proteome</keyword>
<dbReference type="AlphaFoldDB" id="A0A9P0KWP9"/>
<feature type="compositionally biased region" description="Basic and acidic residues" evidence="1">
    <location>
        <begin position="44"/>
        <end position="55"/>
    </location>
</feature>
<comment type="caution">
    <text evidence="2">The sequence shown here is derived from an EMBL/GenBank/DDBJ whole genome shotgun (WGS) entry which is preliminary data.</text>
</comment>
<proteinExistence type="predicted"/>
<dbReference type="OrthoDB" id="1630758at2759"/>
<evidence type="ECO:0000256" key="1">
    <source>
        <dbReference type="SAM" id="MobiDB-lite"/>
    </source>
</evidence>
<organism evidence="2 3">
    <name type="scientific">Acanthoscelides obtectus</name>
    <name type="common">Bean weevil</name>
    <name type="synonym">Bruchus obtectus</name>
    <dbReference type="NCBI Taxonomy" id="200917"/>
    <lineage>
        <taxon>Eukaryota</taxon>
        <taxon>Metazoa</taxon>
        <taxon>Ecdysozoa</taxon>
        <taxon>Arthropoda</taxon>
        <taxon>Hexapoda</taxon>
        <taxon>Insecta</taxon>
        <taxon>Pterygota</taxon>
        <taxon>Neoptera</taxon>
        <taxon>Endopterygota</taxon>
        <taxon>Coleoptera</taxon>
        <taxon>Polyphaga</taxon>
        <taxon>Cucujiformia</taxon>
        <taxon>Chrysomeloidea</taxon>
        <taxon>Chrysomelidae</taxon>
        <taxon>Bruchinae</taxon>
        <taxon>Bruchini</taxon>
        <taxon>Acanthoscelides</taxon>
    </lineage>
</organism>
<evidence type="ECO:0000313" key="2">
    <source>
        <dbReference type="EMBL" id="CAH1984469.1"/>
    </source>
</evidence>
<feature type="compositionally biased region" description="Basic and acidic residues" evidence="1">
    <location>
        <begin position="104"/>
        <end position="114"/>
    </location>
</feature>
<protein>
    <submittedName>
        <fullName evidence="2">Uncharacterized protein</fullName>
    </submittedName>
</protein>
<sequence>MPLFNSTKAFSSLPLRQTDDSSDEENEINLAQEIALSHSNSEQLESRDLPREQIKSPEVATEMVCEYSFPEQDRTTDSSTLSASLSGTQSLTETATLSASQSEAKGDNGKEDIFNKIQRGRKKEKHSAELRLYRVR</sequence>
<reference evidence="2" key="1">
    <citation type="submission" date="2022-03" db="EMBL/GenBank/DDBJ databases">
        <authorList>
            <person name="Sayadi A."/>
        </authorList>
    </citation>
    <scope>NUCLEOTIDE SEQUENCE</scope>
</reference>
<feature type="region of interest" description="Disordered" evidence="1">
    <location>
        <begin position="70"/>
        <end position="136"/>
    </location>
</feature>
<name>A0A9P0KWP9_ACAOB</name>
<feature type="region of interest" description="Disordered" evidence="1">
    <location>
        <begin position="1"/>
        <end position="57"/>
    </location>
</feature>
<feature type="compositionally biased region" description="Low complexity" evidence="1">
    <location>
        <begin position="77"/>
        <end position="92"/>
    </location>
</feature>
<feature type="compositionally biased region" description="Basic and acidic residues" evidence="1">
    <location>
        <begin position="126"/>
        <end position="136"/>
    </location>
</feature>
<dbReference type="EMBL" id="CAKOFQ010006958">
    <property type="protein sequence ID" value="CAH1984469.1"/>
    <property type="molecule type" value="Genomic_DNA"/>
</dbReference>
<gene>
    <name evidence="2" type="ORF">ACAOBT_LOCUS16105</name>
</gene>
<feature type="compositionally biased region" description="Polar residues" evidence="1">
    <location>
        <begin position="1"/>
        <end position="10"/>
    </location>
</feature>
<dbReference type="Proteomes" id="UP001152888">
    <property type="component" value="Unassembled WGS sequence"/>
</dbReference>
<accession>A0A9P0KWP9</accession>
<feature type="compositionally biased region" description="Polar residues" evidence="1">
    <location>
        <begin position="93"/>
        <end position="103"/>
    </location>
</feature>
<evidence type="ECO:0000313" key="3">
    <source>
        <dbReference type="Proteomes" id="UP001152888"/>
    </source>
</evidence>